<evidence type="ECO:0000256" key="3">
    <source>
        <dbReference type="ARBA" id="ARBA00022692"/>
    </source>
</evidence>
<gene>
    <name evidence="7" type="primary">djlA</name>
    <name evidence="8" type="ORF">CEP48_02445</name>
</gene>
<dbReference type="PRINTS" id="PR00625">
    <property type="entry name" value="JDOMAIN"/>
</dbReference>
<dbReference type="InterPro" id="IPR029024">
    <property type="entry name" value="TerB-like"/>
</dbReference>
<keyword evidence="2 7" id="KW-0997">Cell inner membrane</keyword>
<evidence type="ECO:0000313" key="8">
    <source>
        <dbReference type="EMBL" id="QDJ14341.1"/>
    </source>
</evidence>
<dbReference type="SUPFAM" id="SSF46565">
    <property type="entry name" value="Chaperone J-domain"/>
    <property type="match status" value="1"/>
</dbReference>
<dbReference type="Gene3D" id="1.10.3680.10">
    <property type="entry name" value="TerB-like"/>
    <property type="match status" value="1"/>
</dbReference>
<comment type="subunit">
    <text evidence="7">Homodimer.</text>
</comment>
<dbReference type="SMART" id="SM00271">
    <property type="entry name" value="DnaJ"/>
    <property type="match status" value="1"/>
</dbReference>
<dbReference type="GO" id="GO:0005886">
    <property type="term" value="C:plasma membrane"/>
    <property type="evidence" value="ECO:0007669"/>
    <property type="project" value="UniProtKB-SubCell"/>
</dbReference>
<dbReference type="InterPro" id="IPR001623">
    <property type="entry name" value="DnaJ_domain"/>
</dbReference>
<dbReference type="HAMAP" id="MF_01153">
    <property type="entry name" value="DjlA"/>
    <property type="match status" value="1"/>
</dbReference>
<accession>A0A8E3MFR8</accession>
<evidence type="ECO:0000256" key="1">
    <source>
        <dbReference type="ARBA" id="ARBA00022475"/>
    </source>
</evidence>
<dbReference type="RefSeq" id="WP_261919578.1">
    <property type="nucleotide sequence ID" value="NZ_CP022011.1"/>
</dbReference>
<keyword evidence="3 7" id="KW-0812">Transmembrane</keyword>
<keyword evidence="6 7" id="KW-0143">Chaperone</keyword>
<dbReference type="CDD" id="cd07316">
    <property type="entry name" value="terB_like_DjlA"/>
    <property type="match status" value="1"/>
</dbReference>
<dbReference type="Pfam" id="PF00226">
    <property type="entry name" value="DnaJ"/>
    <property type="match status" value="1"/>
</dbReference>
<keyword evidence="4 7" id="KW-1133">Transmembrane helix</keyword>
<dbReference type="InterPro" id="IPR007791">
    <property type="entry name" value="DjlA_N"/>
</dbReference>
<protein>
    <recommendedName>
        <fullName evidence="7">Co-chaperone protein DjlA</fullName>
    </recommendedName>
</protein>
<feature type="topological domain" description="Periplasmic" evidence="7">
    <location>
        <begin position="1"/>
        <end position="6"/>
    </location>
</feature>
<keyword evidence="1 7" id="KW-1003">Cell membrane</keyword>
<evidence type="ECO:0000313" key="9">
    <source>
        <dbReference type="Proteomes" id="UP000955338"/>
    </source>
</evidence>
<organism evidence="8 9">
    <name type="scientific">Mergibacter septicus</name>
    <dbReference type="NCBI Taxonomy" id="221402"/>
    <lineage>
        <taxon>Bacteria</taxon>
        <taxon>Pseudomonadati</taxon>
        <taxon>Pseudomonadota</taxon>
        <taxon>Gammaproteobacteria</taxon>
        <taxon>Pasteurellales</taxon>
        <taxon>Pasteurellaceae</taxon>
        <taxon>Mergibacter</taxon>
    </lineage>
</organism>
<keyword evidence="5 7" id="KW-0472">Membrane</keyword>
<name>A0A8E3MFR8_9PAST</name>
<evidence type="ECO:0000256" key="7">
    <source>
        <dbReference type="HAMAP-Rule" id="MF_01153"/>
    </source>
</evidence>
<dbReference type="InterPro" id="IPR036869">
    <property type="entry name" value="J_dom_sf"/>
</dbReference>
<evidence type="ECO:0000256" key="6">
    <source>
        <dbReference type="ARBA" id="ARBA00023186"/>
    </source>
</evidence>
<dbReference type="PANTHER" id="PTHR24074">
    <property type="entry name" value="CO-CHAPERONE PROTEIN DJLA"/>
    <property type="match status" value="1"/>
</dbReference>
<evidence type="ECO:0000256" key="2">
    <source>
        <dbReference type="ARBA" id="ARBA00022519"/>
    </source>
</evidence>
<feature type="topological domain" description="Cytoplasmic" evidence="7">
    <location>
        <begin position="30"/>
        <end position="284"/>
    </location>
</feature>
<dbReference type="AlphaFoldDB" id="A0A8E3MFR8"/>
<comment type="domain">
    <text evidence="7">The transmembrane domain is a dimerization domain.</text>
</comment>
<dbReference type="NCBIfam" id="NF006948">
    <property type="entry name" value="PRK09430.1"/>
    <property type="match status" value="1"/>
</dbReference>
<comment type="function">
    <text evidence="7">Regulatory DnaK co-chaperone. Direct interaction between DnaK and DjlA is needed for the induction of the wcaABCDE operon, involved in the synthesis of a colanic acid polysaccharide capsule, possibly through activation of the RcsB/RcsC phosphotransfer signaling pathway. The colanic acid capsule may help the bacterium survive conditions outside the host.</text>
</comment>
<dbReference type="InterPro" id="IPR050817">
    <property type="entry name" value="DjlA_DnaK_co-chaperone"/>
</dbReference>
<dbReference type="Gene3D" id="1.10.287.110">
    <property type="entry name" value="DnaJ domain"/>
    <property type="match status" value="1"/>
</dbReference>
<dbReference type="GO" id="GO:0051087">
    <property type="term" value="F:protein-folding chaperone binding"/>
    <property type="evidence" value="ECO:0007669"/>
    <property type="project" value="InterPro"/>
</dbReference>
<reference evidence="8" key="1">
    <citation type="submission" date="2017-06" db="EMBL/GenBank/DDBJ databases">
        <title>Genome sequencing of pathogenic and non-pathogenic strains within Bisgaard taxon 40.</title>
        <authorList>
            <person name="Ladner J.T."/>
            <person name="Lovett S.P."/>
            <person name="Koroleva G."/>
            <person name="Lorch J.M."/>
        </authorList>
    </citation>
    <scope>NUCLEOTIDE SEQUENCE</scope>
    <source>
        <strain evidence="8">27576-1-I1</strain>
    </source>
</reference>
<dbReference type="CDD" id="cd06257">
    <property type="entry name" value="DnaJ"/>
    <property type="match status" value="1"/>
</dbReference>
<dbReference type="InterPro" id="IPR023749">
    <property type="entry name" value="DjlA"/>
</dbReference>
<proteinExistence type="inferred from homology"/>
<sequence length="284" mass="32329">MGFIGKLLGAIIGFRFGFFTGFIGLFLGHLADKKLSELGTVKSSFFGESITKQALFMQTTFAVLGHLSKSKGRVTEEDIQLANMLMDRLQLTAEDRRLARAAFQQGKAADFPLRQAIREFRLGCRQRVDLLRVFLDIQIQAAILDNELHPKEKEILFIVAQELGISSHQFEQMVAMIYASQQFNQGFYQQGGYQDQDDDRYHHSHQQSYRSNQPTLKDAYAVLGVSESDDRNAVKRAYRRLMNANHPDKLVAKGLPKEMLEMAKEKTQQIQAAYDLICKAKGWK</sequence>
<dbReference type="Pfam" id="PF05099">
    <property type="entry name" value="TerB"/>
    <property type="match status" value="1"/>
</dbReference>
<evidence type="ECO:0000256" key="4">
    <source>
        <dbReference type="ARBA" id="ARBA00022989"/>
    </source>
</evidence>
<dbReference type="Proteomes" id="UP000955338">
    <property type="component" value="Chromosome"/>
</dbReference>
<dbReference type="PROSITE" id="PS50076">
    <property type="entry name" value="DNAJ_2"/>
    <property type="match status" value="1"/>
</dbReference>
<dbReference type="EMBL" id="CP022011">
    <property type="protein sequence ID" value="QDJ14341.1"/>
    <property type="molecule type" value="Genomic_DNA"/>
</dbReference>
<comment type="subcellular location">
    <subcellularLocation>
        <location evidence="7">Cell inner membrane</location>
        <topology evidence="7">Single-pass type III membrane protein</topology>
    </subcellularLocation>
</comment>
<keyword evidence="9" id="KW-1185">Reference proteome</keyword>
<evidence type="ECO:0000256" key="5">
    <source>
        <dbReference type="ARBA" id="ARBA00023136"/>
    </source>
</evidence>